<organism evidence="5 6">
    <name type="scientific">Theileria equi strain WA</name>
    <dbReference type="NCBI Taxonomy" id="1537102"/>
    <lineage>
        <taxon>Eukaryota</taxon>
        <taxon>Sar</taxon>
        <taxon>Alveolata</taxon>
        <taxon>Apicomplexa</taxon>
        <taxon>Aconoidasida</taxon>
        <taxon>Piroplasmida</taxon>
        <taxon>Theileriidae</taxon>
        <taxon>Theileria</taxon>
    </lineage>
</organism>
<dbReference type="EMBL" id="CP001669">
    <property type="protein sequence ID" value="AFZ79742.1"/>
    <property type="molecule type" value="Genomic_DNA"/>
</dbReference>
<dbReference type="Pfam" id="PF12796">
    <property type="entry name" value="Ank_2"/>
    <property type="match status" value="1"/>
</dbReference>
<feature type="compositionally biased region" description="Basic and acidic residues" evidence="4">
    <location>
        <begin position="148"/>
        <end position="164"/>
    </location>
</feature>
<evidence type="ECO:0000313" key="6">
    <source>
        <dbReference type="Proteomes" id="UP000031512"/>
    </source>
</evidence>
<dbReference type="AlphaFoldDB" id="L0AVW3"/>
<dbReference type="GO" id="GO:0004842">
    <property type="term" value="F:ubiquitin-protein transferase activity"/>
    <property type="evidence" value="ECO:0007669"/>
    <property type="project" value="TreeGrafter"/>
</dbReference>
<dbReference type="Pfam" id="PF00023">
    <property type="entry name" value="Ank"/>
    <property type="match status" value="1"/>
</dbReference>
<dbReference type="OrthoDB" id="361830at2759"/>
<dbReference type="eggNOG" id="KOG0504">
    <property type="taxonomic scope" value="Eukaryota"/>
</dbReference>
<keyword evidence="1" id="KW-0677">Repeat</keyword>
<feature type="repeat" description="ANK" evidence="3">
    <location>
        <begin position="235"/>
        <end position="267"/>
    </location>
</feature>
<dbReference type="PROSITE" id="PS50088">
    <property type="entry name" value="ANK_REPEAT"/>
    <property type="match status" value="3"/>
</dbReference>
<dbReference type="RefSeq" id="XP_004829408.1">
    <property type="nucleotide sequence ID" value="XM_004829351.1"/>
</dbReference>
<dbReference type="Gene3D" id="1.25.40.20">
    <property type="entry name" value="Ankyrin repeat-containing domain"/>
    <property type="match status" value="2"/>
</dbReference>
<feature type="repeat" description="ANK" evidence="3">
    <location>
        <begin position="302"/>
        <end position="334"/>
    </location>
</feature>
<feature type="region of interest" description="Disordered" evidence="4">
    <location>
        <begin position="69"/>
        <end position="106"/>
    </location>
</feature>
<name>L0AVW3_THEEQ</name>
<evidence type="ECO:0000313" key="5">
    <source>
        <dbReference type="EMBL" id="AFZ79742.1"/>
    </source>
</evidence>
<dbReference type="PRINTS" id="PR01415">
    <property type="entry name" value="ANKYRIN"/>
</dbReference>
<accession>L0AVW3</accession>
<evidence type="ECO:0000256" key="3">
    <source>
        <dbReference type="PROSITE-ProRule" id="PRU00023"/>
    </source>
</evidence>
<dbReference type="PANTHER" id="PTHR24171:SF8">
    <property type="entry name" value="BRCA1-ASSOCIATED RING DOMAIN PROTEIN 1"/>
    <property type="match status" value="1"/>
</dbReference>
<evidence type="ECO:0000256" key="2">
    <source>
        <dbReference type="ARBA" id="ARBA00023043"/>
    </source>
</evidence>
<feature type="repeat" description="ANK" evidence="3">
    <location>
        <begin position="268"/>
        <end position="300"/>
    </location>
</feature>
<dbReference type="VEuPathDB" id="PiroplasmaDB:BEWA_025910"/>
<evidence type="ECO:0000256" key="4">
    <source>
        <dbReference type="SAM" id="MobiDB-lite"/>
    </source>
</evidence>
<feature type="compositionally biased region" description="Basic and acidic residues" evidence="4">
    <location>
        <begin position="193"/>
        <end position="220"/>
    </location>
</feature>
<reference evidence="5 6" key="1">
    <citation type="journal article" date="2012" name="BMC Genomics">
        <title>Comparative genomic analysis and phylogenetic position of Theileria equi.</title>
        <authorList>
            <person name="Kappmeyer L.S."/>
            <person name="Thiagarajan M."/>
            <person name="Herndon D.R."/>
            <person name="Ramsay J.D."/>
            <person name="Caler E."/>
            <person name="Djikeng A."/>
            <person name="Gillespie J.J."/>
            <person name="Lau A.O."/>
            <person name="Roalson E.H."/>
            <person name="Silva J.C."/>
            <person name="Silva M.G."/>
            <person name="Suarez C.E."/>
            <person name="Ueti M.W."/>
            <person name="Nene V.M."/>
            <person name="Mealey R.H."/>
            <person name="Knowles D.P."/>
            <person name="Brayton K.A."/>
        </authorList>
    </citation>
    <scope>NUCLEOTIDE SEQUENCE [LARGE SCALE GENOMIC DNA]</scope>
    <source>
        <strain evidence="5 6">WA</strain>
    </source>
</reference>
<feature type="compositionally biased region" description="Basic and acidic residues" evidence="4">
    <location>
        <begin position="97"/>
        <end position="106"/>
    </location>
</feature>
<dbReference type="InterPro" id="IPR002110">
    <property type="entry name" value="Ankyrin_rpt"/>
</dbReference>
<dbReference type="Proteomes" id="UP000031512">
    <property type="component" value="Chromosome 1"/>
</dbReference>
<keyword evidence="2 3" id="KW-0040">ANK repeat</keyword>
<evidence type="ECO:0000256" key="1">
    <source>
        <dbReference type="ARBA" id="ARBA00022737"/>
    </source>
</evidence>
<dbReference type="STRING" id="1537102.L0AVW3"/>
<dbReference type="PROSITE" id="PS50297">
    <property type="entry name" value="ANK_REP_REGION"/>
    <property type="match status" value="3"/>
</dbReference>
<dbReference type="SUPFAM" id="SSF48403">
    <property type="entry name" value="Ankyrin repeat"/>
    <property type="match status" value="1"/>
</dbReference>
<feature type="region of interest" description="Disordered" evidence="4">
    <location>
        <begin position="121"/>
        <end position="223"/>
    </location>
</feature>
<dbReference type="PANTHER" id="PTHR24171">
    <property type="entry name" value="ANKYRIN REPEAT DOMAIN-CONTAINING PROTEIN 39-RELATED"/>
    <property type="match status" value="1"/>
</dbReference>
<protein>
    <submittedName>
        <fullName evidence="5">Uncharacterized protein</fullName>
    </submittedName>
</protein>
<feature type="compositionally biased region" description="Low complexity" evidence="4">
    <location>
        <begin position="177"/>
        <end position="192"/>
    </location>
</feature>
<dbReference type="InterPro" id="IPR036770">
    <property type="entry name" value="Ankyrin_rpt-contain_sf"/>
</dbReference>
<dbReference type="GeneID" id="15806926"/>
<feature type="compositionally biased region" description="Polar residues" evidence="4">
    <location>
        <begin position="85"/>
        <end position="96"/>
    </location>
</feature>
<dbReference type="KEGG" id="beq:BEWA_025910"/>
<sequence>MSALHKLSRNNSHQMLEKILQGYLKKAEGEKKSRAPLLIGTLASKGHKNAECIDSHGISKVYGDLTAENGESGEIPGNGGDFSGNAANPSSISTSNDGKDEGEMMDSKGAVKGVDFTEKETTVEGGSVAPFAAGGLEGDLGHYTDSSKSLDTKEPGNGENDPVKGPESAVEAATPGDSSADSSANLASLSTSTDHHNDGKSGDSPKKPEDPHKSKKKVQDPLKLPSEFIDKRDEFGRTALHLASFEGHLESARVLIKYGADVRALAKNAMTCLHFAVQKGHLEVAKLLCKKGANISSRTSSSCVTPLHLAMENGHVECALFLIQRGATQRYNKKGKLPLEVATKETVDAIKEALGDKFENFEKNTGKRVEHKETVQFYKRRKNE</sequence>
<dbReference type="SMART" id="SM00248">
    <property type="entry name" value="ANK"/>
    <property type="match status" value="3"/>
</dbReference>
<keyword evidence="6" id="KW-1185">Reference proteome</keyword>
<dbReference type="GO" id="GO:0085020">
    <property type="term" value="P:protein K6-linked ubiquitination"/>
    <property type="evidence" value="ECO:0007669"/>
    <property type="project" value="TreeGrafter"/>
</dbReference>
<gene>
    <name evidence="5" type="ORF">BEWA_025910</name>
</gene>
<proteinExistence type="predicted"/>